<keyword evidence="2" id="KW-1185">Reference proteome</keyword>
<proteinExistence type="predicted"/>
<accession>A0A918N4X1</accession>
<sequence length="62" mass="7008">MKKILNLNGVQKLSKVEQQEIRGAARPRVYCGGPRRCCFRLANGNEFCDHGYCQSNGTCMWA</sequence>
<dbReference type="EMBL" id="BMWS01000035">
    <property type="protein sequence ID" value="GGX32496.1"/>
    <property type="molecule type" value="Genomic_DNA"/>
</dbReference>
<evidence type="ECO:0000313" key="1">
    <source>
        <dbReference type="EMBL" id="GGX32496.1"/>
    </source>
</evidence>
<dbReference type="RefSeq" id="WP_027413691.1">
    <property type="nucleotide sequence ID" value="NZ_BMWS01000035.1"/>
</dbReference>
<organism evidence="1 2">
    <name type="scientific">Aquimarina muelleri</name>
    <dbReference type="NCBI Taxonomy" id="279356"/>
    <lineage>
        <taxon>Bacteria</taxon>
        <taxon>Pseudomonadati</taxon>
        <taxon>Bacteroidota</taxon>
        <taxon>Flavobacteriia</taxon>
        <taxon>Flavobacteriales</taxon>
        <taxon>Flavobacteriaceae</taxon>
        <taxon>Aquimarina</taxon>
    </lineage>
</organism>
<evidence type="ECO:0000313" key="2">
    <source>
        <dbReference type="Proteomes" id="UP000601108"/>
    </source>
</evidence>
<protein>
    <submittedName>
        <fullName evidence="1">Uncharacterized protein</fullName>
    </submittedName>
</protein>
<dbReference type="AlphaFoldDB" id="A0A918N4X1"/>
<gene>
    <name evidence="1" type="ORF">GCM10007384_36610</name>
</gene>
<comment type="caution">
    <text evidence="1">The sequence shown here is derived from an EMBL/GenBank/DDBJ whole genome shotgun (WGS) entry which is preliminary data.</text>
</comment>
<reference evidence="1 2" key="1">
    <citation type="journal article" date="2014" name="Int. J. Syst. Evol. Microbiol.">
        <title>Complete genome sequence of Corynebacterium casei LMG S-19264T (=DSM 44701T), isolated from a smear-ripened cheese.</title>
        <authorList>
            <consortium name="US DOE Joint Genome Institute (JGI-PGF)"/>
            <person name="Walter F."/>
            <person name="Albersmeier A."/>
            <person name="Kalinowski J."/>
            <person name="Ruckert C."/>
        </authorList>
    </citation>
    <scope>NUCLEOTIDE SEQUENCE [LARGE SCALE GENOMIC DNA]</scope>
    <source>
        <strain evidence="1 2">KCTC 12285</strain>
    </source>
</reference>
<dbReference type="Proteomes" id="UP000601108">
    <property type="component" value="Unassembled WGS sequence"/>
</dbReference>
<name>A0A918N4X1_9FLAO</name>